<protein>
    <submittedName>
        <fullName evidence="1">Uncharacterized protein</fullName>
    </submittedName>
</protein>
<dbReference type="Proteomes" id="UP000225660">
    <property type="component" value="Segment"/>
</dbReference>
<evidence type="ECO:0000313" key="2">
    <source>
        <dbReference type="Proteomes" id="UP000225660"/>
    </source>
</evidence>
<dbReference type="KEGG" id="vg:40075872"/>
<organism evidence="1 2">
    <name type="scientific">Geobacillus phage TP-84</name>
    <dbReference type="NCBI Taxonomy" id="1965361"/>
    <lineage>
        <taxon>Viruses</taxon>
        <taxon>Duplodnaviria</taxon>
        <taxon>Heunggongvirae</taxon>
        <taxon>Uroviricota</taxon>
        <taxon>Caudoviricetes</taxon>
        <taxon>Saundersvirus</taxon>
        <taxon>Saundersvirus Tp84</taxon>
    </lineage>
</organism>
<evidence type="ECO:0000313" key="1">
    <source>
        <dbReference type="EMBL" id="AQY55085.1"/>
    </source>
</evidence>
<dbReference type="EMBL" id="KY565347">
    <property type="protein sequence ID" value="AQY55085.1"/>
    <property type="molecule type" value="Genomic_DNA"/>
</dbReference>
<dbReference type="RefSeq" id="YP_009600110.1">
    <property type="nucleotide sequence ID" value="NC_041918.2"/>
</dbReference>
<reference evidence="1" key="1">
    <citation type="submission" date="2017-10" db="EMBL/GenBank/DDBJ databases">
        <title>Sequence, genome organization and annotation of the thermophilic 47,7-kb bacterophage TO-84 that infects Geobacillus stearothermophilus.</title>
        <authorList>
            <person name="Skowron P.M."/>
            <person name="Kropinski A."/>
            <person name="Los M."/>
        </authorList>
    </citation>
    <scope>NUCLEOTIDE SEQUENCE [LARGE SCALE GENOMIC DNA]</scope>
</reference>
<proteinExistence type="predicted"/>
<accession>A0A1U9WQM6</accession>
<keyword evidence="2" id="KW-1185">Reference proteome</keyword>
<name>A0A1U9WQM6_9CAUD</name>
<sequence length="60" mass="6878">MGVHLPKHATVTIDDIVIDLPFEIELDYQKSKAEDPEITELNLPKSIEKEYNVIKIKEGE</sequence>
<dbReference type="GeneID" id="40075872"/>